<organism evidence="1 2">
    <name type="scientific">Parthenolecanium corni</name>
    <dbReference type="NCBI Taxonomy" id="536013"/>
    <lineage>
        <taxon>Eukaryota</taxon>
        <taxon>Metazoa</taxon>
        <taxon>Ecdysozoa</taxon>
        <taxon>Arthropoda</taxon>
        <taxon>Hexapoda</taxon>
        <taxon>Insecta</taxon>
        <taxon>Pterygota</taxon>
        <taxon>Neoptera</taxon>
        <taxon>Paraneoptera</taxon>
        <taxon>Hemiptera</taxon>
        <taxon>Sternorrhyncha</taxon>
        <taxon>Coccoidea</taxon>
        <taxon>Coccidae</taxon>
        <taxon>Parthenolecanium</taxon>
    </lineage>
</organism>
<protein>
    <submittedName>
        <fullName evidence="1">Uncharacterized protein</fullName>
    </submittedName>
</protein>
<reference evidence="1 2" key="1">
    <citation type="submission" date="2024-03" db="EMBL/GenBank/DDBJ databases">
        <title>Adaptation during the transition from Ophiocordyceps entomopathogen to insect associate is accompanied by gene loss and intensified selection.</title>
        <authorList>
            <person name="Ward C.M."/>
            <person name="Onetto C.A."/>
            <person name="Borneman A.R."/>
        </authorList>
    </citation>
    <scope>NUCLEOTIDE SEQUENCE [LARGE SCALE GENOMIC DNA]</scope>
    <source>
        <strain evidence="1">AWRI1</strain>
        <tissue evidence="1">Single Adult Female</tissue>
    </source>
</reference>
<keyword evidence="2" id="KW-1185">Reference proteome</keyword>
<evidence type="ECO:0000313" key="1">
    <source>
        <dbReference type="EMBL" id="KAK7603910.1"/>
    </source>
</evidence>
<proteinExistence type="predicted"/>
<sequence>MCLRDHVYVLLLEQHSSSHLFVVRWDSEIIQSIGQHIKTLTTAAKSTDMVVGSAKTSHHCLHTRALAVVALVPQSLVTVTEVVFLQPPYLHSSPSPRCHRTTHVNALPKSAVRPSATPNRRRFERQICREIFRLWARPRDYKNMYDDDDDDIRRSEIALITF</sequence>
<comment type="caution">
    <text evidence="1">The sequence shown here is derived from an EMBL/GenBank/DDBJ whole genome shotgun (WGS) entry which is preliminary data.</text>
</comment>
<evidence type="ECO:0000313" key="2">
    <source>
        <dbReference type="Proteomes" id="UP001367676"/>
    </source>
</evidence>
<accession>A0AAN9TW58</accession>
<dbReference type="EMBL" id="JBBCAQ010000004">
    <property type="protein sequence ID" value="KAK7603910.1"/>
    <property type="molecule type" value="Genomic_DNA"/>
</dbReference>
<dbReference type="Proteomes" id="UP001367676">
    <property type="component" value="Unassembled WGS sequence"/>
</dbReference>
<dbReference type="AlphaFoldDB" id="A0AAN9TW58"/>
<gene>
    <name evidence="1" type="ORF">V9T40_004183</name>
</gene>
<name>A0AAN9TW58_9HEMI</name>